<organism evidence="2 3">
    <name type="scientific">Strongylus vulgaris</name>
    <name type="common">Blood worm</name>
    <dbReference type="NCBI Taxonomy" id="40348"/>
    <lineage>
        <taxon>Eukaryota</taxon>
        <taxon>Metazoa</taxon>
        <taxon>Ecdysozoa</taxon>
        <taxon>Nematoda</taxon>
        <taxon>Chromadorea</taxon>
        <taxon>Rhabditida</taxon>
        <taxon>Rhabditina</taxon>
        <taxon>Rhabditomorpha</taxon>
        <taxon>Strongyloidea</taxon>
        <taxon>Strongylidae</taxon>
        <taxon>Strongylus</taxon>
    </lineage>
</organism>
<reference evidence="2 3" key="1">
    <citation type="submission" date="2018-11" db="EMBL/GenBank/DDBJ databases">
        <authorList>
            <consortium name="Pathogen Informatics"/>
        </authorList>
    </citation>
    <scope>NUCLEOTIDE SEQUENCE [LARGE SCALE GENOMIC DNA]</scope>
</reference>
<dbReference type="Proteomes" id="UP000270094">
    <property type="component" value="Unassembled WGS sequence"/>
</dbReference>
<feature type="compositionally biased region" description="Basic residues" evidence="1">
    <location>
        <begin position="14"/>
        <end position="27"/>
    </location>
</feature>
<feature type="region of interest" description="Disordered" evidence="1">
    <location>
        <begin position="1"/>
        <end position="27"/>
    </location>
</feature>
<feature type="non-terminal residue" evidence="2">
    <location>
        <position position="27"/>
    </location>
</feature>
<gene>
    <name evidence="2" type="ORF">SVUK_LOCUS9981</name>
</gene>
<accession>A0A3P7J3I1</accession>
<sequence length="27" mass="3289">VGMSRSWLQEQKPKLHIKRRRAHDSDE</sequence>
<evidence type="ECO:0000256" key="1">
    <source>
        <dbReference type="SAM" id="MobiDB-lite"/>
    </source>
</evidence>
<evidence type="ECO:0000313" key="2">
    <source>
        <dbReference type="EMBL" id="VDM74983.1"/>
    </source>
</evidence>
<keyword evidence="3" id="KW-1185">Reference proteome</keyword>
<feature type="non-terminal residue" evidence="2">
    <location>
        <position position="1"/>
    </location>
</feature>
<name>A0A3P7J3I1_STRVU</name>
<evidence type="ECO:0000313" key="3">
    <source>
        <dbReference type="Proteomes" id="UP000270094"/>
    </source>
</evidence>
<dbReference type="AlphaFoldDB" id="A0A3P7J3I1"/>
<proteinExistence type="predicted"/>
<dbReference type="EMBL" id="UYYB01094805">
    <property type="protein sequence ID" value="VDM74983.1"/>
    <property type="molecule type" value="Genomic_DNA"/>
</dbReference>
<protein>
    <submittedName>
        <fullName evidence="2">Uncharacterized protein</fullName>
    </submittedName>
</protein>